<feature type="coiled-coil region" evidence="5">
    <location>
        <begin position="86"/>
        <end position="116"/>
    </location>
</feature>
<keyword evidence="4" id="KW-0804">Transcription</keyword>
<evidence type="ECO:0000313" key="7">
    <source>
        <dbReference type="EMBL" id="OFC29983.1"/>
    </source>
</evidence>
<dbReference type="PRINTS" id="PR00040">
    <property type="entry name" value="HTHMERR"/>
</dbReference>
<protein>
    <recommendedName>
        <fullName evidence="6">HTH merR-type domain-containing protein</fullName>
    </recommendedName>
</protein>
<dbReference type="SMART" id="SM00422">
    <property type="entry name" value="HTH_MERR"/>
    <property type="match status" value="1"/>
</dbReference>
<dbReference type="AlphaFoldDB" id="A0A1E7YK70"/>
<dbReference type="PANTHER" id="PTHR30204:SF69">
    <property type="entry name" value="MERR-FAMILY TRANSCRIPTIONAL REGULATOR"/>
    <property type="match status" value="1"/>
</dbReference>
<dbReference type="Proteomes" id="UP000175616">
    <property type="component" value="Unassembled WGS sequence"/>
</dbReference>
<keyword evidence="3" id="KW-0238">DNA-binding</keyword>
<dbReference type="SUPFAM" id="SSF46955">
    <property type="entry name" value="Putative DNA-binding domain"/>
    <property type="match status" value="1"/>
</dbReference>
<keyword evidence="2" id="KW-0805">Transcription regulation</keyword>
<evidence type="ECO:0000259" key="6">
    <source>
        <dbReference type="PROSITE" id="PS50937"/>
    </source>
</evidence>
<organism evidence="7 8">
    <name type="scientific">Acidithiobacillus caldus</name>
    <dbReference type="NCBI Taxonomy" id="33059"/>
    <lineage>
        <taxon>Bacteria</taxon>
        <taxon>Pseudomonadati</taxon>
        <taxon>Pseudomonadota</taxon>
        <taxon>Acidithiobacillia</taxon>
        <taxon>Acidithiobacillales</taxon>
        <taxon>Acidithiobacillaceae</taxon>
        <taxon>Acidithiobacillus</taxon>
    </lineage>
</organism>
<dbReference type="PANTHER" id="PTHR30204">
    <property type="entry name" value="REDOX-CYCLING DRUG-SENSING TRANSCRIPTIONAL ACTIVATOR SOXR"/>
    <property type="match status" value="1"/>
</dbReference>
<feature type="domain" description="HTH merR-type" evidence="6">
    <location>
        <begin position="5"/>
        <end position="74"/>
    </location>
</feature>
<evidence type="ECO:0000256" key="3">
    <source>
        <dbReference type="ARBA" id="ARBA00023125"/>
    </source>
</evidence>
<sequence length="152" mass="16971">MRDAGYRIGEVAKIAGVHVETVRFYERQGIIHQPVKPPTGIRRYSLESIDRIRFVKHAQALGFTLQEARDLLALRTRASGSCERVQVQATRKLQLVQEKLAALQRLEKTLTSFLEECGRPGRPTTEECPVLQALGGEEDDGAGPLHVRGRSL</sequence>
<evidence type="ECO:0000256" key="4">
    <source>
        <dbReference type="ARBA" id="ARBA00023163"/>
    </source>
</evidence>
<dbReference type="InterPro" id="IPR009061">
    <property type="entry name" value="DNA-bd_dom_put_sf"/>
</dbReference>
<dbReference type="EMBL" id="LZYE01000348">
    <property type="protein sequence ID" value="OFC29983.1"/>
    <property type="molecule type" value="Genomic_DNA"/>
</dbReference>
<dbReference type="PROSITE" id="PS50937">
    <property type="entry name" value="HTH_MERR_2"/>
    <property type="match status" value="1"/>
</dbReference>
<comment type="caution">
    <text evidence="7">The sequence shown here is derived from an EMBL/GenBank/DDBJ whole genome shotgun (WGS) entry which is preliminary data.</text>
</comment>
<dbReference type="PROSITE" id="PS00552">
    <property type="entry name" value="HTH_MERR_1"/>
    <property type="match status" value="1"/>
</dbReference>
<dbReference type="InterPro" id="IPR000551">
    <property type="entry name" value="MerR-type_HTH_dom"/>
</dbReference>
<keyword evidence="1" id="KW-0678">Repressor</keyword>
<dbReference type="GO" id="GO:0003677">
    <property type="term" value="F:DNA binding"/>
    <property type="evidence" value="ECO:0007669"/>
    <property type="project" value="UniProtKB-KW"/>
</dbReference>
<accession>A0A1E7YK70</accession>
<proteinExistence type="predicted"/>
<evidence type="ECO:0000313" key="8">
    <source>
        <dbReference type="Proteomes" id="UP000175616"/>
    </source>
</evidence>
<dbReference type="Pfam" id="PF13411">
    <property type="entry name" value="MerR_1"/>
    <property type="match status" value="1"/>
</dbReference>
<keyword evidence="5" id="KW-0175">Coiled coil</keyword>
<gene>
    <name evidence="7" type="ORF">BAE27_12380</name>
</gene>
<reference evidence="7 8" key="1">
    <citation type="submission" date="2016-06" db="EMBL/GenBank/DDBJ databases">
        <title>Gene turnover analysis identifies the evolutionary adaptation of the extremophile Acidithiobacillus caldus.</title>
        <authorList>
            <person name="Zhang X."/>
        </authorList>
    </citation>
    <scope>NUCLEOTIDE SEQUENCE [LARGE SCALE GENOMIC DNA]</scope>
    <source>
        <strain evidence="7 8">DX</strain>
    </source>
</reference>
<evidence type="ECO:0000256" key="2">
    <source>
        <dbReference type="ARBA" id="ARBA00023015"/>
    </source>
</evidence>
<dbReference type="Gene3D" id="1.10.1660.10">
    <property type="match status" value="1"/>
</dbReference>
<evidence type="ECO:0000256" key="1">
    <source>
        <dbReference type="ARBA" id="ARBA00022491"/>
    </source>
</evidence>
<dbReference type="GO" id="GO:0003700">
    <property type="term" value="F:DNA-binding transcription factor activity"/>
    <property type="evidence" value="ECO:0007669"/>
    <property type="project" value="InterPro"/>
</dbReference>
<evidence type="ECO:0000256" key="5">
    <source>
        <dbReference type="SAM" id="Coils"/>
    </source>
</evidence>
<name>A0A1E7YK70_9PROT</name>
<dbReference type="InterPro" id="IPR047057">
    <property type="entry name" value="MerR_fam"/>
</dbReference>